<organism evidence="1 2">
    <name type="scientific">Vibrio vulnificus</name>
    <dbReference type="NCBI Taxonomy" id="672"/>
    <lineage>
        <taxon>Bacteria</taxon>
        <taxon>Pseudomonadati</taxon>
        <taxon>Pseudomonadota</taxon>
        <taxon>Gammaproteobacteria</taxon>
        <taxon>Vibrionales</taxon>
        <taxon>Vibrionaceae</taxon>
        <taxon>Vibrio</taxon>
    </lineage>
</organism>
<dbReference type="EMBL" id="JAFKOQ010000028">
    <property type="protein sequence ID" value="MBN8124346.1"/>
    <property type="molecule type" value="Genomic_DNA"/>
</dbReference>
<proteinExistence type="predicted"/>
<evidence type="ECO:0000313" key="2">
    <source>
        <dbReference type="Proteomes" id="UP000664056"/>
    </source>
</evidence>
<dbReference type="RefSeq" id="WP_206623112.1">
    <property type="nucleotide sequence ID" value="NZ_JAFKOQ010000028.1"/>
</dbReference>
<dbReference type="Proteomes" id="UP000664056">
    <property type="component" value="Unassembled WGS sequence"/>
</dbReference>
<gene>
    <name evidence="1" type="ORF">J0J18_21665</name>
</gene>
<accession>A0AAW4HIP8</accession>
<protein>
    <submittedName>
        <fullName evidence="1">Uncharacterized protein</fullName>
    </submittedName>
</protein>
<name>A0AAW4HIP8_VIBVL</name>
<dbReference type="AlphaFoldDB" id="A0AAW4HIP8"/>
<comment type="caution">
    <text evidence="1">The sequence shown here is derived from an EMBL/GenBank/DDBJ whole genome shotgun (WGS) entry which is preliminary data.</text>
</comment>
<evidence type="ECO:0000313" key="1">
    <source>
        <dbReference type="EMBL" id="MBN8124346.1"/>
    </source>
</evidence>
<reference evidence="1" key="1">
    <citation type="submission" date="2021-03" db="EMBL/GenBank/DDBJ databases">
        <title>Study of the foodborne Vibrio vulnificus isolates from China.</title>
        <authorList>
            <person name="Zheng Z."/>
            <person name="Ye L."/>
        </authorList>
    </citation>
    <scope>NUCLEOTIDE SEQUENCE</scope>
    <source>
        <strain evidence="1">Vv1582</strain>
    </source>
</reference>
<sequence length="142" mass="15730">MTERFYVPAEGPDVEALNIALYSASILASERDSEIILVVPALKYASGTILNQCITEAALKKLTKGEVLQYQKVPIRMTSLKTLNPYRDNGVILALWAGDKMLSKIDESPDTIGVIALRWVGDSVEKWAKKHGARQLPTKMRS</sequence>